<dbReference type="GO" id="GO:0005829">
    <property type="term" value="C:cytosol"/>
    <property type="evidence" value="ECO:0007669"/>
    <property type="project" value="TreeGrafter"/>
</dbReference>
<dbReference type="PANTHER" id="PTHR22968">
    <property type="entry name" value="PROTEIN KINASE C, MU"/>
    <property type="match status" value="1"/>
</dbReference>
<dbReference type="Pfam" id="PF00130">
    <property type="entry name" value="C1_1"/>
    <property type="match status" value="2"/>
</dbReference>
<keyword evidence="1" id="KW-0479">Metal-binding</keyword>
<dbReference type="SUPFAM" id="SSF57889">
    <property type="entry name" value="Cysteine-rich domain"/>
    <property type="match status" value="2"/>
</dbReference>
<dbReference type="InterPro" id="IPR002219">
    <property type="entry name" value="PKC_DAG/PE"/>
</dbReference>
<dbReference type="Proteomes" id="UP000827092">
    <property type="component" value="Unassembled WGS sequence"/>
</dbReference>
<dbReference type="PROSITE" id="PS00479">
    <property type="entry name" value="ZF_DAG_PE_1"/>
    <property type="match status" value="1"/>
</dbReference>
<sequence>MVRRVHEKNGHKFVATVLRQPTFCSHCKGFIWGIGKQGYQCQDCTCVVHKRCHESVITNCRSSTDATTNEAPDVGSSPHQLSVHTYMKPTFCNHCGTLLYGLIKQGMHCGGCNMNVHKRCQKNVANNCGVNPAVSNAN</sequence>
<dbReference type="PROSITE" id="PS50081">
    <property type="entry name" value="ZF_DAG_PE_2"/>
    <property type="match status" value="2"/>
</dbReference>
<dbReference type="InterPro" id="IPR020454">
    <property type="entry name" value="DAG/PE-bd"/>
</dbReference>
<dbReference type="InterPro" id="IPR046349">
    <property type="entry name" value="C1-like_sf"/>
</dbReference>
<dbReference type="EMBL" id="JAFNEN010000783">
    <property type="protein sequence ID" value="KAG8177376.1"/>
    <property type="molecule type" value="Genomic_DNA"/>
</dbReference>
<gene>
    <name evidence="4" type="ORF">JTE90_015930</name>
</gene>
<keyword evidence="5" id="KW-1185">Reference proteome</keyword>
<evidence type="ECO:0000313" key="4">
    <source>
        <dbReference type="EMBL" id="KAG8177376.1"/>
    </source>
</evidence>
<name>A0AAV6U152_9ARAC</name>
<keyword evidence="2" id="KW-0862">Zinc</keyword>
<dbReference type="GO" id="GO:0016020">
    <property type="term" value="C:membrane"/>
    <property type="evidence" value="ECO:0007669"/>
    <property type="project" value="UniProtKB-SubCell"/>
</dbReference>
<dbReference type="PANTHER" id="PTHR22968:SF14">
    <property type="entry name" value="PROTEIN KINASE C"/>
    <property type="match status" value="1"/>
</dbReference>
<dbReference type="PRINTS" id="PR00008">
    <property type="entry name" value="DAGPEDOMAIN"/>
</dbReference>
<protein>
    <recommendedName>
        <fullName evidence="3">Phorbol-ester/DAG-type domain-containing protein</fullName>
    </recommendedName>
</protein>
<evidence type="ECO:0000256" key="2">
    <source>
        <dbReference type="ARBA" id="ARBA00022833"/>
    </source>
</evidence>
<feature type="domain" description="Phorbol-ester/DAG-type" evidence="3">
    <location>
        <begin position="10"/>
        <end position="60"/>
    </location>
</feature>
<comment type="caution">
    <text evidence="4">The sequence shown here is derived from an EMBL/GenBank/DDBJ whole genome shotgun (WGS) entry which is preliminary data.</text>
</comment>
<organism evidence="4 5">
    <name type="scientific">Oedothorax gibbosus</name>
    <dbReference type="NCBI Taxonomy" id="931172"/>
    <lineage>
        <taxon>Eukaryota</taxon>
        <taxon>Metazoa</taxon>
        <taxon>Ecdysozoa</taxon>
        <taxon>Arthropoda</taxon>
        <taxon>Chelicerata</taxon>
        <taxon>Arachnida</taxon>
        <taxon>Araneae</taxon>
        <taxon>Araneomorphae</taxon>
        <taxon>Entelegynae</taxon>
        <taxon>Araneoidea</taxon>
        <taxon>Linyphiidae</taxon>
        <taxon>Erigoninae</taxon>
        <taxon>Oedothorax</taxon>
    </lineage>
</organism>
<proteinExistence type="predicted"/>
<dbReference type="GO" id="GO:0004674">
    <property type="term" value="F:protein serine/threonine kinase activity"/>
    <property type="evidence" value="ECO:0007669"/>
    <property type="project" value="UniProtKB-KW"/>
</dbReference>
<evidence type="ECO:0000256" key="1">
    <source>
        <dbReference type="ARBA" id="ARBA00022723"/>
    </source>
</evidence>
<accession>A0AAV6U152</accession>
<dbReference type="SMART" id="SM00109">
    <property type="entry name" value="C1"/>
    <property type="match status" value="2"/>
</dbReference>
<dbReference type="Gene3D" id="3.30.60.20">
    <property type="match status" value="2"/>
</dbReference>
<evidence type="ECO:0000259" key="3">
    <source>
        <dbReference type="PROSITE" id="PS50081"/>
    </source>
</evidence>
<reference evidence="4 5" key="1">
    <citation type="journal article" date="2022" name="Nat. Ecol. Evol.">
        <title>A masculinizing supergene underlies an exaggerated male reproductive morph in a spider.</title>
        <authorList>
            <person name="Hendrickx F."/>
            <person name="De Corte Z."/>
            <person name="Sonet G."/>
            <person name="Van Belleghem S.M."/>
            <person name="Kostlbacher S."/>
            <person name="Vangestel C."/>
        </authorList>
    </citation>
    <scope>NUCLEOTIDE SEQUENCE [LARGE SCALE GENOMIC DNA]</scope>
    <source>
        <strain evidence="4">W744_W776</strain>
    </source>
</reference>
<dbReference type="GO" id="GO:0035556">
    <property type="term" value="P:intracellular signal transduction"/>
    <property type="evidence" value="ECO:0007669"/>
    <property type="project" value="TreeGrafter"/>
</dbReference>
<dbReference type="GO" id="GO:0007200">
    <property type="term" value="P:phospholipase C-activating G protein-coupled receptor signaling pathway"/>
    <property type="evidence" value="ECO:0007669"/>
    <property type="project" value="TreeGrafter"/>
</dbReference>
<dbReference type="AlphaFoldDB" id="A0AAV6U152"/>
<dbReference type="GO" id="GO:0008270">
    <property type="term" value="F:zinc ion binding"/>
    <property type="evidence" value="ECO:0007669"/>
    <property type="project" value="UniProtKB-KW"/>
</dbReference>
<evidence type="ECO:0000313" key="5">
    <source>
        <dbReference type="Proteomes" id="UP000827092"/>
    </source>
</evidence>
<feature type="domain" description="Phorbol-ester/DAG-type" evidence="3">
    <location>
        <begin position="78"/>
        <end position="128"/>
    </location>
</feature>